<accession>A0A4V6IM47</accession>
<feature type="region of interest" description="Disordered" evidence="1">
    <location>
        <begin position="37"/>
        <end position="56"/>
    </location>
</feature>
<evidence type="ECO:0000313" key="2">
    <source>
        <dbReference type="EMBL" id="VFU07009.1"/>
    </source>
</evidence>
<sequence>MSATGGFLPVRSRACNLVSGHSVYGVAGPGAEWQFSGDRKRKRSFDGTSQTAEFLP</sequence>
<name>A0A4V6IM47_METTU</name>
<feature type="compositionally biased region" description="Polar residues" evidence="1">
    <location>
        <begin position="46"/>
        <end position="56"/>
    </location>
</feature>
<reference evidence="2 3" key="1">
    <citation type="submission" date="2019-03" db="EMBL/GenBank/DDBJ databases">
        <authorList>
            <person name="Kox A.R. M."/>
        </authorList>
    </citation>
    <scope>NUCLEOTIDE SEQUENCE [LARGE SCALE GENOMIC DNA]</scope>
    <source>
        <strain evidence="2">MTUNDRAET4 annotated genome</strain>
    </source>
</reference>
<proteinExistence type="predicted"/>
<gene>
    <name evidence="2" type="ORF">MTUNDRAET4_0116</name>
</gene>
<organism evidence="2 3">
    <name type="scientific">Methylocella tundrae</name>
    <dbReference type="NCBI Taxonomy" id="227605"/>
    <lineage>
        <taxon>Bacteria</taxon>
        <taxon>Pseudomonadati</taxon>
        <taxon>Pseudomonadota</taxon>
        <taxon>Alphaproteobacteria</taxon>
        <taxon>Hyphomicrobiales</taxon>
        <taxon>Beijerinckiaceae</taxon>
        <taxon>Methylocella</taxon>
    </lineage>
</organism>
<dbReference type="EMBL" id="LR536450">
    <property type="protein sequence ID" value="VFU07009.1"/>
    <property type="molecule type" value="Genomic_DNA"/>
</dbReference>
<dbReference type="AlphaFoldDB" id="A0A4V6IM47"/>
<evidence type="ECO:0000256" key="1">
    <source>
        <dbReference type="SAM" id="MobiDB-lite"/>
    </source>
</evidence>
<dbReference type="Proteomes" id="UP000294360">
    <property type="component" value="Chromosome"/>
</dbReference>
<evidence type="ECO:0000313" key="3">
    <source>
        <dbReference type="Proteomes" id="UP000294360"/>
    </source>
</evidence>
<protein>
    <submittedName>
        <fullName evidence="2">Uncharacterized protein</fullName>
    </submittedName>
</protein>
<dbReference type="KEGG" id="mtun:MTUNDRAET4_0116"/>